<gene>
    <name evidence="2" type="ORF">BRW62_07660</name>
</gene>
<keyword evidence="1" id="KW-0472">Membrane</keyword>
<dbReference type="RefSeq" id="WP_227517313.1">
    <property type="nucleotide sequence ID" value="NZ_CP018092.1"/>
</dbReference>
<feature type="transmembrane region" description="Helical" evidence="1">
    <location>
        <begin position="238"/>
        <end position="257"/>
    </location>
</feature>
<dbReference type="Proteomes" id="UP000231057">
    <property type="component" value="Chromosome"/>
</dbReference>
<sequence>MFDKPLNRTYERIMVAIASVNLLLVLFDLTYIPLRDFWLLGKVRIPLIQRIIYVPQPFAIAPLYDPIKGIEPHRETEQYIAMVAQLRQTIETQGVDAPATAALLAQLRRHSEVIVDTDPFALANKTGTLERIKNLMRLKVFGNREASSRQAFSRFWSPAYINANDWQQNLGWFEQHIVPLMASNYWRAYGEDGNFINHFDAIDIPFNLLFFVEFLARTFWLSRQYRAYHWRDAMLWRWYDVLLFFPFWWLAPTWGWLRIIPVVIRLDQADVICLDSLEEQASQGVVAAIATDVSEVVVLQVLTQLQKAIQRGQFGRWLPHARDLAASNDVDELGEVAALMVQVVLYRVIPELRPDIEALVAYSVDQVFRQAPPYRRLTEIPALQQLPAQWRHDIAKQLTDRLLGLIERSAHSQASLPREGTLLVSQLAQKFGQTLIQEMQREQVGKAIQELLVTWLEELKITFVRQTHSEGIETVLDQTRSLQQALERDLQRRQS</sequence>
<organism evidence="2 3">
    <name type="scientific">Parathermosynechococcus lividus PCC 6715</name>
    <dbReference type="NCBI Taxonomy" id="1917166"/>
    <lineage>
        <taxon>Bacteria</taxon>
        <taxon>Bacillati</taxon>
        <taxon>Cyanobacteriota</taxon>
        <taxon>Cyanophyceae</taxon>
        <taxon>Acaryochloridales</taxon>
        <taxon>Thermosynechococcaceae</taxon>
        <taxon>Parathermosynechococcus</taxon>
    </lineage>
</organism>
<reference evidence="3" key="2">
    <citation type="journal article" date="2022" name="Front. Microbiol.">
        <title>Comparative Genomic Analysis Revealed Distinct Molecular Components and Organization of CO2-Concentrating Mechanism in Thermophilic Cyanobacteria.</title>
        <authorList>
            <person name="Tang J."/>
            <person name="Zhou H."/>
            <person name="Yao D."/>
            <person name="Riaz S."/>
            <person name="You D."/>
            <person name="Klepacz-Smolka A."/>
            <person name="Daroch M."/>
        </authorList>
    </citation>
    <scope>NUCLEOTIDE SEQUENCE [LARGE SCALE GENOMIC DNA]</scope>
    <source>
        <strain evidence="3">PCC 6715</strain>
    </source>
</reference>
<feature type="transmembrane region" description="Helical" evidence="1">
    <location>
        <begin position="12"/>
        <end position="34"/>
    </location>
</feature>
<evidence type="ECO:0000256" key="1">
    <source>
        <dbReference type="SAM" id="Phobius"/>
    </source>
</evidence>
<evidence type="ECO:0000313" key="3">
    <source>
        <dbReference type="Proteomes" id="UP000231057"/>
    </source>
</evidence>
<keyword evidence="1" id="KW-0812">Transmembrane</keyword>
<reference evidence="2 3" key="1">
    <citation type="submission" date="2016-11" db="EMBL/GenBank/DDBJ databases">
        <title>Complete genome sequence of thermophilic cyanobacteria strain Synechococcus sp. PCC6715.</title>
        <authorList>
            <person name="Tang J."/>
            <person name="Daroch M."/>
            <person name="Liang Y."/>
            <person name="Jiang D."/>
            <person name="Shah M."/>
        </authorList>
    </citation>
    <scope>NUCLEOTIDE SEQUENCE [LARGE SCALE GENOMIC DNA]</scope>
    <source>
        <strain evidence="2 3">PCC 6715</strain>
    </source>
</reference>
<keyword evidence="3" id="KW-1185">Reference proteome</keyword>
<keyword evidence="1" id="KW-1133">Transmembrane helix</keyword>
<name>A0A2D2Q517_PARLV</name>
<dbReference type="EMBL" id="CP018092">
    <property type="protein sequence ID" value="ATS19562.1"/>
    <property type="molecule type" value="Genomic_DNA"/>
</dbReference>
<proteinExistence type="predicted"/>
<dbReference type="AlphaFoldDB" id="A0A2D2Q517"/>
<protein>
    <submittedName>
        <fullName evidence="2">Uncharacterized protein</fullName>
    </submittedName>
</protein>
<accession>A0A2D2Q517</accession>
<evidence type="ECO:0000313" key="2">
    <source>
        <dbReference type="EMBL" id="ATS19562.1"/>
    </source>
</evidence>
<dbReference type="KEGG" id="slw:BRW62_07660"/>